<comment type="caution">
    <text evidence="1">The sequence shown here is derived from an EMBL/GenBank/DDBJ whole genome shotgun (WGS) entry which is preliminary data.</text>
</comment>
<gene>
    <name evidence="1" type="ORF">LCGC14_0630630</name>
</gene>
<dbReference type="InterPro" id="IPR008983">
    <property type="entry name" value="Tumour_necrosis_fac-like_dom"/>
</dbReference>
<organism evidence="1">
    <name type="scientific">marine sediment metagenome</name>
    <dbReference type="NCBI Taxonomy" id="412755"/>
    <lineage>
        <taxon>unclassified sequences</taxon>
        <taxon>metagenomes</taxon>
        <taxon>ecological metagenomes</taxon>
    </lineage>
</organism>
<dbReference type="Gene3D" id="2.60.120.40">
    <property type="match status" value="1"/>
</dbReference>
<accession>A0A0F9TNE8</accession>
<name>A0A0F9TNE8_9ZZZZ</name>
<evidence type="ECO:0000313" key="1">
    <source>
        <dbReference type="EMBL" id="KKN50636.1"/>
    </source>
</evidence>
<dbReference type="AlphaFoldDB" id="A0A0F9TNE8"/>
<sequence length="248" mass="26150">MGIKIESIVQFTNLAVGVPVALPHGLVNPPRNLVPDLLVPNEGGFQVTADDIDITVTRLADDSPDAVDVWASSWHTMRREFGSTQPQPGIQPDGSLVPQPFVINQGVSQAAEAAVSGKITASVAQVLPAAADTKLTFDVTDYDFGGIVNIGLDRFVIVTAGRYSVEARYGTQSVGANHVQRLSIAINGILVKATQTLTSIAGRGVTVVFASDFDLAVGDFLEVFALLNTGASTLTGLRESMFAVHSNF</sequence>
<proteinExistence type="predicted"/>
<reference evidence="1" key="1">
    <citation type="journal article" date="2015" name="Nature">
        <title>Complex archaea that bridge the gap between prokaryotes and eukaryotes.</title>
        <authorList>
            <person name="Spang A."/>
            <person name="Saw J.H."/>
            <person name="Jorgensen S.L."/>
            <person name="Zaremba-Niedzwiedzka K."/>
            <person name="Martijn J."/>
            <person name="Lind A.E."/>
            <person name="van Eijk R."/>
            <person name="Schleper C."/>
            <person name="Guy L."/>
            <person name="Ettema T.J."/>
        </authorList>
    </citation>
    <scope>NUCLEOTIDE SEQUENCE</scope>
</reference>
<evidence type="ECO:0008006" key="2">
    <source>
        <dbReference type="Google" id="ProtNLM"/>
    </source>
</evidence>
<dbReference type="EMBL" id="LAZR01001102">
    <property type="protein sequence ID" value="KKN50636.1"/>
    <property type="molecule type" value="Genomic_DNA"/>
</dbReference>
<protein>
    <recommendedName>
        <fullName evidence="2">C1q domain-containing protein</fullName>
    </recommendedName>
</protein>